<feature type="compositionally biased region" description="Polar residues" evidence="1">
    <location>
        <begin position="8"/>
        <end position="30"/>
    </location>
</feature>
<keyword evidence="3" id="KW-1185">Reference proteome</keyword>
<feature type="compositionally biased region" description="Basic residues" evidence="1">
    <location>
        <begin position="431"/>
        <end position="445"/>
    </location>
</feature>
<feature type="compositionally biased region" description="Low complexity" evidence="1">
    <location>
        <begin position="446"/>
        <end position="463"/>
    </location>
</feature>
<dbReference type="PANTHER" id="PTHR33067">
    <property type="entry name" value="RNA-DIRECTED DNA POLYMERASE-RELATED"/>
    <property type="match status" value="1"/>
</dbReference>
<evidence type="ECO:0000313" key="3">
    <source>
        <dbReference type="Proteomes" id="UP001151760"/>
    </source>
</evidence>
<dbReference type="Proteomes" id="UP001151760">
    <property type="component" value="Unassembled WGS sequence"/>
</dbReference>
<feature type="compositionally biased region" description="Basic residues" evidence="1">
    <location>
        <begin position="61"/>
        <end position="72"/>
    </location>
</feature>
<dbReference type="GO" id="GO:0003964">
    <property type="term" value="F:RNA-directed DNA polymerase activity"/>
    <property type="evidence" value="ECO:0007669"/>
    <property type="project" value="UniProtKB-KW"/>
</dbReference>
<keyword evidence="2" id="KW-0695">RNA-directed DNA polymerase</keyword>
<sequence>MNAVFTRSGKSYNPTVNPNDQQDNSKTLVNFDSDIKDEEPTPQPKTQNPKTIKETPFPKPYKPKIPHPQRLRKEKMEAQYGKFLDMIRTVRINVPLIDTFSCNALADLAASINLMPYSLYAKLSLETLKPTKISIRLADRSFQYLVGIAENMLIEVGKVTFPADFIILEMEEDIGTERMIFNIDSAMKHSYSNDDTCFSIDVIDEILEEHFDILLNEGSKILHSIEGTILEEEIFVEFDGFMAMTADENSDSESDTKDPPFEKITINTDYKIKTSLVEPPTDLELEPLPDNLEYVFLKEPSFLPVIISSKLSKEKKNKLVSVLKKHKKAFTWKTTDIPVIRENVYPAIGNRDHTQAVIALMLYCLKNRQPFNLAYFIVRRMYFFRDRRDKVLPYGMILTRLFENLKENMAQGSFDERYKLVPKKMSSFKAKQPKKPLPKRTRNVGKSKLTQLTTSSSTKSPPSDNGDLPSTKLSPRSYHMALKDDPNMSKEQRETRVMFKNLGRALHKFSRMSLKNDLFVKHFNCHINVSLDC</sequence>
<dbReference type="CDD" id="cd00303">
    <property type="entry name" value="retropepsin_like"/>
    <property type="match status" value="1"/>
</dbReference>
<reference evidence="2" key="2">
    <citation type="submission" date="2022-01" db="EMBL/GenBank/DDBJ databases">
        <authorList>
            <person name="Yamashiro T."/>
            <person name="Shiraishi A."/>
            <person name="Satake H."/>
            <person name="Nakayama K."/>
        </authorList>
    </citation>
    <scope>NUCLEOTIDE SEQUENCE</scope>
</reference>
<protein>
    <submittedName>
        <fullName evidence="2">Reverse transcriptase domain-containing protein</fullName>
    </submittedName>
</protein>
<feature type="region of interest" description="Disordered" evidence="1">
    <location>
        <begin position="425"/>
        <end position="491"/>
    </location>
</feature>
<evidence type="ECO:0000256" key="1">
    <source>
        <dbReference type="SAM" id="MobiDB-lite"/>
    </source>
</evidence>
<accession>A0ABQ5IB53</accession>
<dbReference type="PANTHER" id="PTHR33067:SF9">
    <property type="entry name" value="RNA-DIRECTED DNA POLYMERASE"/>
    <property type="match status" value="1"/>
</dbReference>
<keyword evidence="2" id="KW-0808">Transferase</keyword>
<proteinExistence type="predicted"/>
<evidence type="ECO:0000313" key="2">
    <source>
        <dbReference type="EMBL" id="GJT96956.1"/>
    </source>
</evidence>
<dbReference type="Gene3D" id="2.40.70.10">
    <property type="entry name" value="Acid Proteases"/>
    <property type="match status" value="1"/>
</dbReference>
<dbReference type="InterPro" id="IPR021109">
    <property type="entry name" value="Peptidase_aspartic_dom_sf"/>
</dbReference>
<name>A0ABQ5IB53_9ASTR</name>
<keyword evidence="2" id="KW-0548">Nucleotidyltransferase</keyword>
<feature type="compositionally biased region" description="Basic and acidic residues" evidence="1">
    <location>
        <begin position="481"/>
        <end position="491"/>
    </location>
</feature>
<dbReference type="EMBL" id="BQNB010020528">
    <property type="protein sequence ID" value="GJT96956.1"/>
    <property type="molecule type" value="Genomic_DNA"/>
</dbReference>
<feature type="region of interest" description="Disordered" evidence="1">
    <location>
        <begin position="1"/>
        <end position="72"/>
    </location>
</feature>
<reference evidence="2" key="1">
    <citation type="journal article" date="2022" name="Int. J. Mol. Sci.">
        <title>Draft Genome of Tanacetum Coccineum: Genomic Comparison of Closely Related Tanacetum-Family Plants.</title>
        <authorList>
            <person name="Yamashiro T."/>
            <person name="Shiraishi A."/>
            <person name="Nakayama K."/>
            <person name="Satake H."/>
        </authorList>
    </citation>
    <scope>NUCLEOTIDE SEQUENCE</scope>
</reference>
<comment type="caution">
    <text evidence="2">The sequence shown here is derived from an EMBL/GenBank/DDBJ whole genome shotgun (WGS) entry which is preliminary data.</text>
</comment>
<organism evidence="2 3">
    <name type="scientific">Tanacetum coccineum</name>
    <dbReference type="NCBI Taxonomy" id="301880"/>
    <lineage>
        <taxon>Eukaryota</taxon>
        <taxon>Viridiplantae</taxon>
        <taxon>Streptophyta</taxon>
        <taxon>Embryophyta</taxon>
        <taxon>Tracheophyta</taxon>
        <taxon>Spermatophyta</taxon>
        <taxon>Magnoliopsida</taxon>
        <taxon>eudicotyledons</taxon>
        <taxon>Gunneridae</taxon>
        <taxon>Pentapetalae</taxon>
        <taxon>asterids</taxon>
        <taxon>campanulids</taxon>
        <taxon>Asterales</taxon>
        <taxon>Asteraceae</taxon>
        <taxon>Asteroideae</taxon>
        <taxon>Anthemideae</taxon>
        <taxon>Anthemidinae</taxon>
        <taxon>Tanacetum</taxon>
    </lineage>
</organism>
<gene>
    <name evidence="2" type="ORF">Tco_1092474</name>
</gene>